<protein>
    <submittedName>
        <fullName evidence="2">Uncharacterized protein</fullName>
    </submittedName>
</protein>
<evidence type="ECO:0000256" key="1">
    <source>
        <dbReference type="SAM" id="MobiDB-lite"/>
    </source>
</evidence>
<reference evidence="2" key="1">
    <citation type="submission" date="2019-10" db="EMBL/GenBank/DDBJ databases">
        <authorList>
            <person name="Zhang R."/>
            <person name="Pan Y."/>
            <person name="Wang J."/>
            <person name="Ma R."/>
            <person name="Yu S."/>
        </authorList>
    </citation>
    <scope>NUCLEOTIDE SEQUENCE</scope>
    <source>
        <strain evidence="2">LA-IB0</strain>
        <tissue evidence="2">Leaf</tissue>
    </source>
</reference>
<dbReference type="EMBL" id="WHWC01000003">
    <property type="protein sequence ID" value="KAG8385945.1"/>
    <property type="molecule type" value="Genomic_DNA"/>
</dbReference>
<feature type="compositionally biased region" description="Basic residues" evidence="1">
    <location>
        <begin position="63"/>
        <end position="79"/>
    </location>
</feature>
<dbReference type="AlphaFoldDB" id="A0AAV6Y385"/>
<keyword evidence="3" id="KW-1185">Reference proteome</keyword>
<accession>A0AAV6Y385</accession>
<evidence type="ECO:0000313" key="2">
    <source>
        <dbReference type="EMBL" id="KAG8385945.1"/>
    </source>
</evidence>
<comment type="caution">
    <text evidence="2">The sequence shown here is derived from an EMBL/GenBank/DDBJ whole genome shotgun (WGS) entry which is preliminary data.</text>
</comment>
<name>A0AAV6Y385_9LAMI</name>
<organism evidence="2 3">
    <name type="scientific">Buddleja alternifolia</name>
    <dbReference type="NCBI Taxonomy" id="168488"/>
    <lineage>
        <taxon>Eukaryota</taxon>
        <taxon>Viridiplantae</taxon>
        <taxon>Streptophyta</taxon>
        <taxon>Embryophyta</taxon>
        <taxon>Tracheophyta</taxon>
        <taxon>Spermatophyta</taxon>
        <taxon>Magnoliopsida</taxon>
        <taxon>eudicotyledons</taxon>
        <taxon>Gunneridae</taxon>
        <taxon>Pentapetalae</taxon>
        <taxon>asterids</taxon>
        <taxon>lamiids</taxon>
        <taxon>Lamiales</taxon>
        <taxon>Scrophulariaceae</taxon>
        <taxon>Buddlejeae</taxon>
        <taxon>Buddleja</taxon>
    </lineage>
</organism>
<dbReference type="Proteomes" id="UP000826271">
    <property type="component" value="Unassembled WGS sequence"/>
</dbReference>
<feature type="region of interest" description="Disordered" evidence="1">
    <location>
        <begin position="58"/>
        <end position="79"/>
    </location>
</feature>
<evidence type="ECO:0000313" key="3">
    <source>
        <dbReference type="Proteomes" id="UP000826271"/>
    </source>
</evidence>
<sequence>MPENRLLRRHFRSCGPRRLSRRRWDVPFRRKDGLIYLASETNPHRATRNHTVNRFLYGSSQPHSRRLGRPFRRTHHSQKPLRCFQRQDLQLQRNWLARSDDGHRLRELIEETVRIEYKKSG</sequence>
<gene>
    <name evidence="2" type="ORF">BUALT_Bualt03G0098000</name>
</gene>
<proteinExistence type="predicted"/>